<feature type="repeat" description="PPR" evidence="2">
    <location>
        <begin position="487"/>
        <end position="521"/>
    </location>
</feature>
<evidence type="ECO:0000259" key="4">
    <source>
        <dbReference type="Pfam" id="PF00849"/>
    </source>
</evidence>
<evidence type="ECO:0000256" key="2">
    <source>
        <dbReference type="PROSITE-ProRule" id="PRU00708"/>
    </source>
</evidence>
<dbReference type="SUPFAM" id="SSF55120">
    <property type="entry name" value="Pseudouridine synthase"/>
    <property type="match status" value="2"/>
</dbReference>
<evidence type="ECO:0008006" key="8">
    <source>
        <dbReference type="Google" id="ProtNLM"/>
    </source>
</evidence>
<dbReference type="Pfam" id="PF13812">
    <property type="entry name" value="PPR_3"/>
    <property type="match status" value="4"/>
</dbReference>
<protein>
    <recommendedName>
        <fullName evidence="8">Pentatricopeptide repeat-containing protein, chloroplastic</fullName>
    </recommendedName>
</protein>
<dbReference type="GO" id="GO:0003723">
    <property type="term" value="F:RNA binding"/>
    <property type="evidence" value="ECO:0007669"/>
    <property type="project" value="InterPro"/>
</dbReference>
<feature type="repeat" description="PPR" evidence="2">
    <location>
        <begin position="1235"/>
        <end position="1269"/>
    </location>
</feature>
<evidence type="ECO:0000259" key="5">
    <source>
        <dbReference type="Pfam" id="PF23276"/>
    </source>
</evidence>
<dbReference type="InterPro" id="IPR006145">
    <property type="entry name" value="PsdUridine_synth_RsuA/RluA"/>
</dbReference>
<evidence type="ECO:0000256" key="3">
    <source>
        <dbReference type="SAM" id="MobiDB-lite"/>
    </source>
</evidence>
<keyword evidence="1" id="KW-0677">Repeat</keyword>
<comment type="caution">
    <text evidence="6">The sequence shown here is derived from an EMBL/GenBank/DDBJ whole genome shotgun (WGS) entry which is preliminary data.</text>
</comment>
<feature type="repeat" description="PPR" evidence="2">
    <location>
        <begin position="522"/>
        <end position="556"/>
    </location>
</feature>
<proteinExistence type="predicted"/>
<organism evidence="6 7">
    <name type="scientific">Polarella glacialis</name>
    <name type="common">Dinoflagellate</name>
    <dbReference type="NCBI Taxonomy" id="89957"/>
    <lineage>
        <taxon>Eukaryota</taxon>
        <taxon>Sar</taxon>
        <taxon>Alveolata</taxon>
        <taxon>Dinophyceae</taxon>
        <taxon>Suessiales</taxon>
        <taxon>Suessiaceae</taxon>
        <taxon>Polarella</taxon>
    </lineage>
</organism>
<dbReference type="GO" id="GO:0001522">
    <property type="term" value="P:pseudouridine synthesis"/>
    <property type="evidence" value="ECO:0007669"/>
    <property type="project" value="InterPro"/>
</dbReference>
<evidence type="ECO:0000313" key="7">
    <source>
        <dbReference type="Proteomes" id="UP000654075"/>
    </source>
</evidence>
<dbReference type="Pfam" id="PF13041">
    <property type="entry name" value="PPR_2"/>
    <property type="match status" value="3"/>
</dbReference>
<feature type="repeat" description="PPR" evidence="2">
    <location>
        <begin position="1200"/>
        <end position="1234"/>
    </location>
</feature>
<dbReference type="Pfam" id="PF23276">
    <property type="entry name" value="TPR_24"/>
    <property type="match status" value="1"/>
</dbReference>
<gene>
    <name evidence="6" type="ORF">PGLA1383_LOCUS8157</name>
</gene>
<dbReference type="InterPro" id="IPR020103">
    <property type="entry name" value="PsdUridine_synth_cat_dom_sf"/>
</dbReference>
<feature type="repeat" description="PPR" evidence="2">
    <location>
        <begin position="957"/>
        <end position="991"/>
    </location>
</feature>
<sequence>MLKFWPHARWNSLHASGPSSCCRGGLPSHASQVQSPELELLLGLAPTPSSAEVCRVLAPQLEKWRRNPRSATAVLSGLARNRLPEVARLVLSFMCQSGIEVNVFHCSSAISAYEKGGDWQLALDLLSNMPQMRVVVDRICYSAAISACAKGKQWQLALGMLTGMEESSVAPDSISYNAAISACEKGGQWQLGLQLLSQMPLMRVVPNVISCSAAISACEKAGLWELALALLSQMPEMSIHQNQISCNAAISACEKGGQWQLALGLLKQMPASKIAPDVVCFSAAISACEKGGQWRLALDLLTVMPQMKCNPNVVSYSSAISACEKGGQWQLAMELLAEMPEMRISPNEVSYNAAISACEKGREWQLALGLLAQMSEVKVAPNHISFHAAISACGKASYWQMAVDLLCRMPQLMVLPNEISYNAAITACGKGSQWHIALELLNEMPARALTPDDVSFNAAISACEKAREWQRALGLLALMPQLRVAPNRISYGASISACEKVARWDLALQLLSQMPQAAVIPDVVGYSAAISACEKAGKWQLAAGLLHQMSENQVAPNRISYNAAISSCGTAGAWQPALALLDSMLLRSLLPDGQNAGSVAGALQLVASRDAAFEFLGKMLDLWTQRYKNSNDNNNNSNLQETATSATASQSYDESGYLEELPSAMQVLMTCPGVVAILKPAGVTTESAVRQLSQQLAREQSMSRPVDLQIVSRLDHPTSGVVPVATGVDGSPAANWLQAQFAGRLVEKEYLCLCEGPPLGAVGSKGDISTPLLTVELDNGRVCRTETSPLGREAFTSYEVLARYLQPEPADPSQEPATSELMLLLVRPKTGRTHQIRVHLASIGRPLVGDLTYGAKWASLLPACTRLMNCLKFLSTCNLWLKRWRSNPTFATGVLSGLARNRLPEVARQVLSFMGQSRVEVNSFHCSAAISACEKAGKWQHALDLLSQMPQMRVSPTVMCYSAAISACEKGRKWQLALCTLGHMEGSGIPPDSIIFNAVISACEKGGEWQLALGLLQNIFEMRLLPTVISYSAAISACEKGGQWQLALDLLAVMPQMRHVKDMGRFLIPLLSCWIYTIHVGLKSYWQSSVAANPTSVVKGFLIGGLACEKGREWQLALGLLTQMPENKVTPSRISFNAAISSCTEYWQMAIDILGRMPQMMIQPNEISCSAAITACGKGSEWELALGLLNEMPARGLTPNVVSYNAAMSACEKGREWQRALDLLTWMRELGVPPDAVSYGAAITACEKVARWDLALHLLDNMRQAGVLPDLIGYSAAISACDTAGEWQPALSVLEDMCRRELLPNGIQVGSVANKLRETLGSTAAWQLLDKILALWIDTNSSNSNGNNNNKNNNNNNDRPTGTEEPDNESSYLEEVPSAMQVLMTRPGVVAILKPAGVTTESAVRQLSQQLASEQRWPRPVDLQIVSRLDHPTSGVVPVATGVDGSPAANWLQAQFAGRLVEKEYLCLCEGPPLGEVGSKGDISTPLLTVELDNGRQSEVSPLGREAFTSYEVMERFFPLPFEPFRHGDSELMLLLVRPRTGRMHQIRVHLASIGRPVVGDLTYGSKLASLLPACFRLFLHCKRTALRDLNGEPFFAEAPLSDELSDILSYLRPVAEPSQGQQQQ</sequence>
<dbReference type="Gene3D" id="3.30.2350.10">
    <property type="entry name" value="Pseudouridine synthase"/>
    <property type="match status" value="2"/>
</dbReference>
<feature type="region of interest" description="Disordered" evidence="3">
    <location>
        <begin position="1342"/>
        <end position="1372"/>
    </location>
</feature>
<feature type="repeat" description="PPR" evidence="2">
    <location>
        <begin position="312"/>
        <end position="346"/>
    </location>
</feature>
<feature type="domain" description="Pseudouridine synthase RsuA/RluA-like" evidence="4">
    <location>
        <begin position="674"/>
        <end position="842"/>
    </location>
</feature>
<feature type="repeat" description="PPR" evidence="2">
    <location>
        <begin position="557"/>
        <end position="591"/>
    </location>
</feature>
<feature type="repeat" description="PPR" evidence="2">
    <location>
        <begin position="172"/>
        <end position="206"/>
    </location>
</feature>
<dbReference type="Gene3D" id="1.25.40.10">
    <property type="entry name" value="Tetratricopeptide repeat domain"/>
    <property type="match status" value="8"/>
</dbReference>
<feature type="compositionally biased region" description="Low complexity" evidence="3">
    <location>
        <begin position="1342"/>
        <end position="1357"/>
    </location>
</feature>
<dbReference type="InterPro" id="IPR011990">
    <property type="entry name" value="TPR-like_helical_dom_sf"/>
</dbReference>
<keyword evidence="7" id="KW-1185">Reference proteome</keyword>
<feature type="repeat" description="PPR" evidence="2">
    <location>
        <begin position="992"/>
        <end position="1026"/>
    </location>
</feature>
<accession>A0A813DSR9</accession>
<dbReference type="GO" id="GO:0009982">
    <property type="term" value="F:pseudouridine synthase activity"/>
    <property type="evidence" value="ECO:0007669"/>
    <property type="project" value="InterPro"/>
</dbReference>
<dbReference type="InterPro" id="IPR002885">
    <property type="entry name" value="PPR_rpt"/>
</dbReference>
<dbReference type="Proteomes" id="UP000654075">
    <property type="component" value="Unassembled WGS sequence"/>
</dbReference>
<feature type="repeat" description="PPR" evidence="2">
    <location>
        <begin position="277"/>
        <end position="311"/>
    </location>
</feature>
<feature type="repeat" description="PPR" evidence="2">
    <location>
        <begin position="452"/>
        <end position="486"/>
    </location>
</feature>
<dbReference type="Pfam" id="PF01535">
    <property type="entry name" value="PPR"/>
    <property type="match status" value="3"/>
</dbReference>
<dbReference type="PROSITE" id="PS51375">
    <property type="entry name" value="PPR"/>
    <property type="match status" value="19"/>
</dbReference>
<feature type="repeat" description="PPR" evidence="2">
    <location>
        <begin position="137"/>
        <end position="171"/>
    </location>
</feature>
<evidence type="ECO:0000256" key="1">
    <source>
        <dbReference type="ARBA" id="ARBA00022737"/>
    </source>
</evidence>
<dbReference type="EMBL" id="CAJNNV010003672">
    <property type="protein sequence ID" value="CAE8589393.1"/>
    <property type="molecule type" value="Genomic_DNA"/>
</dbReference>
<dbReference type="PANTHER" id="PTHR47447:SF17">
    <property type="entry name" value="OS12G0638900 PROTEIN"/>
    <property type="match status" value="1"/>
</dbReference>
<feature type="domain" description="Pseudouridine synthase RsuA/RluA-like" evidence="4">
    <location>
        <begin position="1389"/>
        <end position="1553"/>
    </location>
</feature>
<dbReference type="InterPro" id="IPR057027">
    <property type="entry name" value="TPR_mt"/>
</dbReference>
<feature type="domain" description="Pentatricopeptide repeat-containing protein-mitochondrial" evidence="5">
    <location>
        <begin position="893"/>
        <end position="1018"/>
    </location>
</feature>
<feature type="repeat" description="PPR" evidence="2">
    <location>
        <begin position="207"/>
        <end position="241"/>
    </location>
</feature>
<feature type="repeat" description="PPR" evidence="2">
    <location>
        <begin position="1165"/>
        <end position="1199"/>
    </location>
</feature>
<feature type="repeat" description="PPR" evidence="2">
    <location>
        <begin position="922"/>
        <end position="956"/>
    </location>
</feature>
<reference evidence="6" key="1">
    <citation type="submission" date="2021-02" db="EMBL/GenBank/DDBJ databases">
        <authorList>
            <person name="Dougan E. K."/>
            <person name="Rhodes N."/>
            <person name="Thang M."/>
            <person name="Chan C."/>
        </authorList>
    </citation>
    <scope>NUCLEOTIDE SEQUENCE</scope>
</reference>
<dbReference type="Pfam" id="PF00849">
    <property type="entry name" value="PseudoU_synth_2"/>
    <property type="match status" value="2"/>
</dbReference>
<feature type="repeat" description="PPR" evidence="2">
    <location>
        <begin position="242"/>
        <end position="276"/>
    </location>
</feature>
<evidence type="ECO:0000313" key="6">
    <source>
        <dbReference type="EMBL" id="CAE8589393.1"/>
    </source>
</evidence>
<feature type="repeat" description="PPR" evidence="2">
    <location>
        <begin position="347"/>
        <end position="381"/>
    </location>
</feature>
<dbReference type="NCBIfam" id="TIGR00756">
    <property type="entry name" value="PPR"/>
    <property type="match status" value="7"/>
</dbReference>
<dbReference type="PANTHER" id="PTHR47447">
    <property type="entry name" value="OS03G0856100 PROTEIN"/>
    <property type="match status" value="1"/>
</dbReference>
<dbReference type="CDD" id="cd02869">
    <property type="entry name" value="PseudoU_synth_RluA_like"/>
    <property type="match status" value="2"/>
</dbReference>
<name>A0A813DSR9_POLGL</name>
<feature type="repeat" description="PPR" evidence="2">
    <location>
        <begin position="417"/>
        <end position="451"/>
    </location>
</feature>
<feature type="repeat" description="PPR" evidence="2">
    <location>
        <begin position="1270"/>
        <end position="1304"/>
    </location>
</feature>
<dbReference type="OrthoDB" id="428296at2759"/>